<keyword evidence="5 6" id="KW-0472">Membrane</keyword>
<comment type="caution">
    <text evidence="8">The sequence shown here is derived from an EMBL/GenBank/DDBJ whole genome shotgun (WGS) entry which is preliminary data.</text>
</comment>
<evidence type="ECO:0000256" key="3">
    <source>
        <dbReference type="ARBA" id="ARBA00022692"/>
    </source>
</evidence>
<dbReference type="Gene3D" id="1.20.1250.20">
    <property type="entry name" value="MFS general substrate transporter like domains"/>
    <property type="match status" value="1"/>
</dbReference>
<dbReference type="InterPro" id="IPR020846">
    <property type="entry name" value="MFS_dom"/>
</dbReference>
<feature type="transmembrane region" description="Helical" evidence="6">
    <location>
        <begin position="406"/>
        <end position="426"/>
    </location>
</feature>
<organism evidence="8 9">
    <name type="scientific">Bionectria ochroleuca</name>
    <name type="common">Gliocladium roseum</name>
    <dbReference type="NCBI Taxonomy" id="29856"/>
    <lineage>
        <taxon>Eukaryota</taxon>
        <taxon>Fungi</taxon>
        <taxon>Dikarya</taxon>
        <taxon>Ascomycota</taxon>
        <taxon>Pezizomycotina</taxon>
        <taxon>Sordariomycetes</taxon>
        <taxon>Hypocreomycetidae</taxon>
        <taxon>Hypocreales</taxon>
        <taxon>Bionectriaceae</taxon>
        <taxon>Clonostachys</taxon>
    </lineage>
</organism>
<dbReference type="PANTHER" id="PTHR43791:SF64">
    <property type="entry name" value="MAJOR FACILITATOR SUPERFAMILY (MFS) PROFILE DOMAIN-CONTAINING PROTEIN"/>
    <property type="match status" value="1"/>
</dbReference>
<evidence type="ECO:0000259" key="7">
    <source>
        <dbReference type="PROSITE" id="PS50850"/>
    </source>
</evidence>
<keyword evidence="9" id="KW-1185">Reference proteome</keyword>
<keyword evidence="2" id="KW-0813">Transport</keyword>
<dbReference type="InterPro" id="IPR011701">
    <property type="entry name" value="MFS"/>
</dbReference>
<protein>
    <recommendedName>
        <fullName evidence="7">Major facilitator superfamily (MFS) profile domain-containing protein</fullName>
    </recommendedName>
</protein>
<feature type="transmembrane region" description="Helical" evidence="6">
    <location>
        <begin position="467"/>
        <end position="492"/>
    </location>
</feature>
<evidence type="ECO:0000256" key="2">
    <source>
        <dbReference type="ARBA" id="ARBA00022448"/>
    </source>
</evidence>
<sequence length="538" mass="60832">MWNPFRSSQRDATATRSVTEKGLVRRLDMFLLTFGCISQGTLSSVFSGSNNLSYVLFLIVILRYLDQTNIQNAYVSGMKEDLGLYGNELNYFTTYFNVGYCIMLIPSQIILTHVRPSWWLPGLELTWGILTGLMATVKNAKQIYAIRTFIGFCESSAWPGMMTILMHWYTPKELAKRMGFYHSCQAVGGLMSGGIQAGINNSLHGTSGIPGWRWLFIVNCIMTVVAAALGFFMLPDYPNKPNPWAIWFTKQHAEVALERLVMHGRAQPKGVTWTGIKYVYASRRSHGTRLIEDLRRTSKNWAALLVPFLYCCTVIGVYGYQYFELFLKSRTNADGSPVWNSSQVNAIPMGGRAIQIAFVWIWAILSDSLQVRWQLIVLQTTLALVPMIMMSVWTSMPDQVSDKVAYAGYFMNYVVLGTAPLLFSWLADILPHDTEARALIVGLSIAVDYSIQAWSNKLLWSAKEAPYYRYGWEVCAALMALATCAVLVLRICDKTIFRKQREMHCTIEAEEIVMTHEDADFSQKFKGEIEAEATNKDV</sequence>
<feature type="transmembrane region" description="Helical" evidence="6">
    <location>
        <begin position="117"/>
        <end position="137"/>
    </location>
</feature>
<dbReference type="SUPFAM" id="SSF103473">
    <property type="entry name" value="MFS general substrate transporter"/>
    <property type="match status" value="1"/>
</dbReference>
<evidence type="ECO:0000256" key="5">
    <source>
        <dbReference type="ARBA" id="ARBA00023136"/>
    </source>
</evidence>
<keyword evidence="3 6" id="KW-0812">Transmembrane</keyword>
<feature type="transmembrane region" description="Helical" evidence="6">
    <location>
        <begin position="438"/>
        <end position="455"/>
    </location>
</feature>
<evidence type="ECO:0000313" key="8">
    <source>
        <dbReference type="EMBL" id="VUC23338.1"/>
    </source>
</evidence>
<feature type="transmembrane region" description="Helical" evidence="6">
    <location>
        <begin position="212"/>
        <end position="234"/>
    </location>
</feature>
<accession>A0ABY6TZ91</accession>
<feature type="transmembrane region" description="Helical" evidence="6">
    <location>
        <begin position="91"/>
        <end position="111"/>
    </location>
</feature>
<feature type="domain" description="Major facilitator superfamily (MFS) profile" evidence="7">
    <location>
        <begin position="52"/>
        <end position="500"/>
    </location>
</feature>
<feature type="transmembrane region" description="Helical" evidence="6">
    <location>
        <begin position="149"/>
        <end position="169"/>
    </location>
</feature>
<evidence type="ECO:0000256" key="4">
    <source>
        <dbReference type="ARBA" id="ARBA00022989"/>
    </source>
</evidence>
<evidence type="ECO:0000256" key="6">
    <source>
        <dbReference type="SAM" id="Phobius"/>
    </source>
</evidence>
<dbReference type="PROSITE" id="PS50850">
    <property type="entry name" value="MFS"/>
    <property type="match status" value="1"/>
</dbReference>
<evidence type="ECO:0000313" key="9">
    <source>
        <dbReference type="Proteomes" id="UP000766486"/>
    </source>
</evidence>
<proteinExistence type="predicted"/>
<feature type="transmembrane region" description="Helical" evidence="6">
    <location>
        <begin position="301"/>
        <end position="323"/>
    </location>
</feature>
<feature type="transmembrane region" description="Helical" evidence="6">
    <location>
        <begin position="375"/>
        <end position="394"/>
    </location>
</feature>
<dbReference type="Proteomes" id="UP000766486">
    <property type="component" value="Unassembled WGS sequence"/>
</dbReference>
<reference evidence="8 9" key="1">
    <citation type="submission" date="2019-06" db="EMBL/GenBank/DDBJ databases">
        <authorList>
            <person name="Broberg M."/>
        </authorList>
    </citation>
    <scope>NUCLEOTIDE SEQUENCE [LARGE SCALE GENOMIC DNA]</scope>
</reference>
<dbReference type="PANTHER" id="PTHR43791">
    <property type="entry name" value="PERMEASE-RELATED"/>
    <property type="match status" value="1"/>
</dbReference>
<keyword evidence="4 6" id="KW-1133">Transmembrane helix</keyword>
<evidence type="ECO:0000256" key="1">
    <source>
        <dbReference type="ARBA" id="ARBA00004141"/>
    </source>
</evidence>
<dbReference type="InterPro" id="IPR036259">
    <property type="entry name" value="MFS_trans_sf"/>
</dbReference>
<dbReference type="Pfam" id="PF07690">
    <property type="entry name" value="MFS_1"/>
    <property type="match status" value="1"/>
</dbReference>
<gene>
    <name evidence="8" type="ORF">CLO192961_LOCUS114218</name>
</gene>
<dbReference type="EMBL" id="CABFNS010000703">
    <property type="protein sequence ID" value="VUC23338.1"/>
    <property type="molecule type" value="Genomic_DNA"/>
</dbReference>
<name>A0ABY6TZ91_BIOOC</name>
<feature type="transmembrane region" description="Helical" evidence="6">
    <location>
        <begin position="343"/>
        <end position="363"/>
    </location>
</feature>
<comment type="subcellular location">
    <subcellularLocation>
        <location evidence="1">Membrane</location>
        <topology evidence="1">Multi-pass membrane protein</topology>
    </subcellularLocation>
</comment>